<gene>
    <name evidence="2" type="ORF">FA047_10200</name>
</gene>
<dbReference type="EMBL" id="SWBQ01000002">
    <property type="protein sequence ID" value="TKC07601.1"/>
    <property type="molecule type" value="Genomic_DNA"/>
</dbReference>
<keyword evidence="1" id="KW-1133">Transmembrane helix</keyword>
<accession>A0A4U1CMJ6</accession>
<dbReference type="OrthoDB" id="5491447at2"/>
<evidence type="ECO:0000313" key="2">
    <source>
        <dbReference type="EMBL" id="TKC07601.1"/>
    </source>
</evidence>
<keyword evidence="1" id="KW-0812">Transmembrane</keyword>
<evidence type="ECO:0000313" key="3">
    <source>
        <dbReference type="Proteomes" id="UP000307244"/>
    </source>
</evidence>
<protein>
    <recommendedName>
        <fullName evidence="4">DUF4129 domain-containing protein</fullName>
    </recommendedName>
</protein>
<evidence type="ECO:0000256" key="1">
    <source>
        <dbReference type="SAM" id="Phobius"/>
    </source>
</evidence>
<evidence type="ECO:0008006" key="4">
    <source>
        <dbReference type="Google" id="ProtNLM"/>
    </source>
</evidence>
<sequence>MRTLILFLKNINMRFLLSAFLLFVSLQIRAVDKPGTLPSHPAVVKTDSSKVALRSFDAKKLNSFKASKDFQYDDVPPQQESLWDRFWRWFWSLISRLFSNIHSLSGSGSFIKYLAITVFFALVVFAVIKIIGADLAIFSKKSKAIQIPYYETDDNIHEINFNEEIDKAISSGNYRLAVRLLYLLSLKQLNDKSLIHWLPEKTNQTYLSEIKDENNRIQFSTLTRQFEYIWYGEFMISKDNFTLVKNSFEQFNSQIS</sequence>
<comment type="caution">
    <text evidence="2">The sequence shown here is derived from an EMBL/GenBank/DDBJ whole genome shotgun (WGS) entry which is preliminary data.</text>
</comment>
<dbReference type="AlphaFoldDB" id="A0A4U1CMJ6"/>
<feature type="transmembrane region" description="Helical" evidence="1">
    <location>
        <begin position="113"/>
        <end position="138"/>
    </location>
</feature>
<organism evidence="2 3">
    <name type="scientific">Pedobacter frigoris</name>
    <dbReference type="NCBI Taxonomy" id="2571272"/>
    <lineage>
        <taxon>Bacteria</taxon>
        <taxon>Pseudomonadati</taxon>
        <taxon>Bacteroidota</taxon>
        <taxon>Sphingobacteriia</taxon>
        <taxon>Sphingobacteriales</taxon>
        <taxon>Sphingobacteriaceae</taxon>
        <taxon>Pedobacter</taxon>
    </lineage>
</organism>
<name>A0A4U1CMJ6_9SPHI</name>
<dbReference type="Proteomes" id="UP000307244">
    <property type="component" value="Unassembled WGS sequence"/>
</dbReference>
<keyword evidence="1" id="KW-0472">Membrane</keyword>
<keyword evidence="3" id="KW-1185">Reference proteome</keyword>
<dbReference type="RefSeq" id="WP_136835930.1">
    <property type="nucleotide sequence ID" value="NZ_SWBQ01000002.1"/>
</dbReference>
<reference evidence="2 3" key="1">
    <citation type="submission" date="2019-04" db="EMBL/GenBank/DDBJ databases">
        <title>Pedobacter sp. RP-3-15 sp. nov., isolated from Arctic soil.</title>
        <authorList>
            <person name="Dahal R.H."/>
            <person name="Kim D.-U."/>
        </authorList>
    </citation>
    <scope>NUCLEOTIDE SEQUENCE [LARGE SCALE GENOMIC DNA]</scope>
    <source>
        <strain evidence="2 3">RP-3-15</strain>
    </source>
</reference>
<proteinExistence type="predicted"/>